<evidence type="ECO:0000259" key="2">
    <source>
        <dbReference type="Pfam" id="PF17100"/>
    </source>
</evidence>
<dbReference type="PANTHER" id="PTHR10039">
    <property type="entry name" value="AMELOGENIN"/>
    <property type="match status" value="1"/>
</dbReference>
<dbReference type="InterPro" id="IPR031359">
    <property type="entry name" value="NACHT_N"/>
</dbReference>
<evidence type="ECO:0000259" key="3">
    <source>
        <dbReference type="Pfam" id="PF24883"/>
    </source>
</evidence>
<keyword evidence="5" id="KW-1185">Reference proteome</keyword>
<dbReference type="PANTHER" id="PTHR10039:SF14">
    <property type="entry name" value="NACHT DOMAIN-CONTAINING PROTEIN"/>
    <property type="match status" value="1"/>
</dbReference>
<evidence type="ECO:0000313" key="5">
    <source>
        <dbReference type="Proteomes" id="UP000184304"/>
    </source>
</evidence>
<dbReference type="Pfam" id="PF24883">
    <property type="entry name" value="NPHP3_N"/>
    <property type="match status" value="1"/>
</dbReference>
<accession>A0A1L9MYG3</accession>
<feature type="domain" description="NWD NACHT-NTPase N-terminal" evidence="2">
    <location>
        <begin position="39"/>
        <end position="196"/>
    </location>
</feature>
<dbReference type="InterPro" id="IPR056884">
    <property type="entry name" value="NPHP3-like_N"/>
</dbReference>
<dbReference type="VEuPathDB" id="FungiDB:ASPTUDRAFT_67812"/>
<organism evidence="4 5">
    <name type="scientific">Aspergillus tubingensis (strain CBS 134.48)</name>
    <dbReference type="NCBI Taxonomy" id="767770"/>
    <lineage>
        <taxon>Eukaryota</taxon>
        <taxon>Fungi</taxon>
        <taxon>Dikarya</taxon>
        <taxon>Ascomycota</taxon>
        <taxon>Pezizomycotina</taxon>
        <taxon>Eurotiomycetes</taxon>
        <taxon>Eurotiomycetidae</taxon>
        <taxon>Eurotiales</taxon>
        <taxon>Aspergillaceae</taxon>
        <taxon>Aspergillus</taxon>
        <taxon>Aspergillus subgen. Circumdati</taxon>
    </lineage>
</organism>
<feature type="domain" description="Nephrocystin 3-like N-terminal" evidence="3">
    <location>
        <begin position="292"/>
        <end position="322"/>
    </location>
</feature>
<gene>
    <name evidence="4" type="ORF">ASPTUDRAFT_67812</name>
</gene>
<name>A0A1L9MYG3_ASPTC</name>
<keyword evidence="1" id="KW-0677">Repeat</keyword>
<dbReference type="Proteomes" id="UP000184304">
    <property type="component" value="Unassembled WGS sequence"/>
</dbReference>
<proteinExistence type="predicted"/>
<sequence>MTTSHWARALSALPDKDQRMFPTSGIASPPVSQTLTDIITAIEMQRDRCKRHKWSTTTIGGKEIIIRDFASVVDIVVSYDPVHAALPWAGVRFVLQLFLNGIETFGAIVEGLETSVRVIARGRILEGSYYQKNSALSEARQALQDEIVKCYTAVLKFLSLARKYYQCSRTKRAVTFMSKDDFRHCTKDIKSAEQQFLIQEGLADSEDLGNIETHVLHIILIATSTADQVNDMKAKLEKALLDLDKPVTRVVDQVSDLHRALKDNERDQTLSWISAVPAQKHLRKASTSLMPGSAEWLFRHPEFQAWSNSSSSEVLWLHGTRGFNYDIPKFSYQIDKKPAAESPRSRESAQLGTNDVSTYLIQTSAAVVQHSCLQASKVQHSLPIVHFFCSRNPAEPERGDAGEILRSLIKQLSLSARNDLMRTPVIEEYRKRLQEANYYGEGPAALSVSVWPSG</sequence>
<dbReference type="OrthoDB" id="7464126at2759"/>
<evidence type="ECO:0000256" key="1">
    <source>
        <dbReference type="ARBA" id="ARBA00022737"/>
    </source>
</evidence>
<dbReference type="STRING" id="767770.A0A1L9MYG3"/>
<dbReference type="EMBL" id="KV878205">
    <property type="protein sequence ID" value="OJI82060.1"/>
    <property type="molecule type" value="Genomic_DNA"/>
</dbReference>
<protein>
    <submittedName>
        <fullName evidence="4">Uncharacterized protein</fullName>
    </submittedName>
</protein>
<evidence type="ECO:0000313" key="4">
    <source>
        <dbReference type="EMBL" id="OJI82060.1"/>
    </source>
</evidence>
<dbReference type="AlphaFoldDB" id="A0A1L9MYG3"/>
<dbReference type="Pfam" id="PF17100">
    <property type="entry name" value="NACHT_N"/>
    <property type="match status" value="1"/>
</dbReference>
<reference evidence="5" key="1">
    <citation type="journal article" date="2017" name="Genome Biol.">
        <title>Comparative genomics reveals high biological diversity and specific adaptations in the industrially and medically important fungal genus Aspergillus.</title>
        <authorList>
            <person name="de Vries R.P."/>
            <person name="Riley R."/>
            <person name="Wiebenga A."/>
            <person name="Aguilar-Osorio G."/>
            <person name="Amillis S."/>
            <person name="Uchima C.A."/>
            <person name="Anderluh G."/>
            <person name="Asadollahi M."/>
            <person name="Askin M."/>
            <person name="Barry K."/>
            <person name="Battaglia E."/>
            <person name="Bayram O."/>
            <person name="Benocci T."/>
            <person name="Braus-Stromeyer S.A."/>
            <person name="Caldana C."/>
            <person name="Canovas D."/>
            <person name="Cerqueira G.C."/>
            <person name="Chen F."/>
            <person name="Chen W."/>
            <person name="Choi C."/>
            <person name="Clum A."/>
            <person name="Dos Santos R.A."/>
            <person name="Damasio A.R."/>
            <person name="Diallinas G."/>
            <person name="Emri T."/>
            <person name="Fekete E."/>
            <person name="Flipphi M."/>
            <person name="Freyberg S."/>
            <person name="Gallo A."/>
            <person name="Gournas C."/>
            <person name="Habgood R."/>
            <person name="Hainaut M."/>
            <person name="Harispe M.L."/>
            <person name="Henrissat B."/>
            <person name="Hilden K.S."/>
            <person name="Hope R."/>
            <person name="Hossain A."/>
            <person name="Karabika E."/>
            <person name="Karaffa L."/>
            <person name="Karanyi Z."/>
            <person name="Krasevec N."/>
            <person name="Kuo A."/>
            <person name="Kusch H."/>
            <person name="LaButti K."/>
            <person name="Lagendijk E.L."/>
            <person name="Lapidus A."/>
            <person name="Levasseur A."/>
            <person name="Lindquist E."/>
            <person name="Lipzen A."/>
            <person name="Logrieco A.F."/>
            <person name="MacCabe A."/>
            <person name="Maekelae M.R."/>
            <person name="Malavazi I."/>
            <person name="Melin P."/>
            <person name="Meyer V."/>
            <person name="Mielnichuk N."/>
            <person name="Miskei M."/>
            <person name="Molnar A.P."/>
            <person name="Mule G."/>
            <person name="Ngan C.Y."/>
            <person name="Orejas M."/>
            <person name="Orosz E."/>
            <person name="Ouedraogo J.P."/>
            <person name="Overkamp K.M."/>
            <person name="Park H.-S."/>
            <person name="Perrone G."/>
            <person name="Piumi F."/>
            <person name="Punt P.J."/>
            <person name="Ram A.F."/>
            <person name="Ramon A."/>
            <person name="Rauscher S."/>
            <person name="Record E."/>
            <person name="Riano-Pachon D.M."/>
            <person name="Robert V."/>
            <person name="Roehrig J."/>
            <person name="Ruller R."/>
            <person name="Salamov A."/>
            <person name="Salih N.S."/>
            <person name="Samson R.A."/>
            <person name="Sandor E."/>
            <person name="Sanguinetti M."/>
            <person name="Schuetze T."/>
            <person name="Sepcic K."/>
            <person name="Shelest E."/>
            <person name="Sherlock G."/>
            <person name="Sophianopoulou V."/>
            <person name="Squina F.M."/>
            <person name="Sun H."/>
            <person name="Susca A."/>
            <person name="Todd R.B."/>
            <person name="Tsang A."/>
            <person name="Unkles S.E."/>
            <person name="van de Wiele N."/>
            <person name="van Rossen-Uffink D."/>
            <person name="Oliveira J.V."/>
            <person name="Vesth T.C."/>
            <person name="Visser J."/>
            <person name="Yu J.-H."/>
            <person name="Zhou M."/>
            <person name="Andersen M.R."/>
            <person name="Archer D.B."/>
            <person name="Baker S.E."/>
            <person name="Benoit I."/>
            <person name="Brakhage A.A."/>
            <person name="Braus G.H."/>
            <person name="Fischer R."/>
            <person name="Frisvad J.C."/>
            <person name="Goldman G.H."/>
            <person name="Houbraken J."/>
            <person name="Oakley B."/>
            <person name="Pocsi I."/>
            <person name="Scazzocchio C."/>
            <person name="Seiboth B."/>
            <person name="vanKuyk P.A."/>
            <person name="Wortman J."/>
            <person name="Dyer P.S."/>
            <person name="Grigoriev I.V."/>
        </authorList>
    </citation>
    <scope>NUCLEOTIDE SEQUENCE [LARGE SCALE GENOMIC DNA]</scope>
    <source>
        <strain evidence="5">CBS 134.48</strain>
    </source>
</reference>